<dbReference type="GeneID" id="78465282"/>
<dbReference type="EC" id="2.7.13.3" evidence="13"/>
<evidence type="ECO:0000256" key="10">
    <source>
        <dbReference type="SAM" id="Phobius"/>
    </source>
</evidence>
<dbReference type="InterPro" id="IPR011990">
    <property type="entry name" value="TPR-like_helical_dom_sf"/>
</dbReference>
<feature type="coiled-coil region" evidence="9">
    <location>
        <begin position="535"/>
        <end position="569"/>
    </location>
</feature>
<dbReference type="GO" id="GO:0046983">
    <property type="term" value="F:protein dimerization activity"/>
    <property type="evidence" value="ECO:0007669"/>
    <property type="project" value="InterPro"/>
</dbReference>
<dbReference type="RefSeq" id="WP_138097046.1">
    <property type="nucleotide sequence ID" value="NZ_CP141191.1"/>
</dbReference>
<evidence type="ECO:0000256" key="3">
    <source>
        <dbReference type="ARBA" id="ARBA00022679"/>
    </source>
</evidence>
<evidence type="ECO:0000313" key="14">
    <source>
        <dbReference type="Proteomes" id="UP000308196"/>
    </source>
</evidence>
<dbReference type="SMART" id="SM00387">
    <property type="entry name" value="HATPase_c"/>
    <property type="match status" value="1"/>
</dbReference>
<dbReference type="PANTHER" id="PTHR24421">
    <property type="entry name" value="NITRATE/NITRITE SENSOR PROTEIN NARX-RELATED"/>
    <property type="match status" value="1"/>
</dbReference>
<keyword evidence="4 10" id="KW-0812">Transmembrane</keyword>
<dbReference type="Pfam" id="PF07730">
    <property type="entry name" value="HisKA_3"/>
    <property type="match status" value="1"/>
</dbReference>
<keyword evidence="12" id="KW-0547">Nucleotide-binding</keyword>
<dbReference type="AlphaFoldDB" id="A0A4U9W2U6"/>
<accession>A0A4U9W2U6</accession>
<dbReference type="InterPro" id="IPR036890">
    <property type="entry name" value="HATPase_C_sf"/>
</dbReference>
<keyword evidence="3 13" id="KW-0808">Transferase</keyword>
<evidence type="ECO:0000256" key="7">
    <source>
        <dbReference type="ARBA" id="ARBA00023012"/>
    </source>
</evidence>
<dbReference type="Pfam" id="PF02518">
    <property type="entry name" value="HATPase_c"/>
    <property type="match status" value="1"/>
</dbReference>
<comment type="subcellular location">
    <subcellularLocation>
        <location evidence="1">Cell membrane</location>
        <topology evidence="1">Multi-pass membrane protein</topology>
    </subcellularLocation>
</comment>
<dbReference type="EMBL" id="LR590484">
    <property type="protein sequence ID" value="VTR52976.1"/>
    <property type="molecule type" value="Genomic_DNA"/>
</dbReference>
<dbReference type="InterPro" id="IPR003594">
    <property type="entry name" value="HATPase_dom"/>
</dbReference>
<dbReference type="InterPro" id="IPR011712">
    <property type="entry name" value="Sig_transdc_His_kin_sub3_dim/P"/>
</dbReference>
<dbReference type="CDD" id="cd16917">
    <property type="entry name" value="HATPase_UhpB-NarQ-NarX-like"/>
    <property type="match status" value="1"/>
</dbReference>
<dbReference type="Proteomes" id="UP001566204">
    <property type="component" value="Unassembled WGS sequence"/>
</dbReference>
<dbReference type="Gene3D" id="3.30.565.10">
    <property type="entry name" value="Histidine kinase-like ATPase, C-terminal domain"/>
    <property type="match status" value="1"/>
</dbReference>
<evidence type="ECO:0000256" key="5">
    <source>
        <dbReference type="ARBA" id="ARBA00022777"/>
    </source>
</evidence>
<dbReference type="SUPFAM" id="SSF48452">
    <property type="entry name" value="TPR-like"/>
    <property type="match status" value="1"/>
</dbReference>
<protein>
    <submittedName>
        <fullName evidence="12">ATP-binding protein</fullName>
    </submittedName>
    <submittedName>
        <fullName evidence="13">Sensor protein degS</fullName>
        <ecNumber evidence="13">2.7.13.3</ecNumber>
    </submittedName>
</protein>
<keyword evidence="9" id="KW-0175">Coiled coil</keyword>
<dbReference type="STRING" id="1123265.GCA_000686625_00050"/>
<proteinExistence type="predicted"/>
<dbReference type="PROSITE" id="PS50109">
    <property type="entry name" value="HIS_KIN"/>
    <property type="match status" value="1"/>
</dbReference>
<evidence type="ECO:0000313" key="13">
    <source>
        <dbReference type="EMBL" id="VTR52976.1"/>
    </source>
</evidence>
<reference evidence="13 14" key="1">
    <citation type="submission" date="2019-05" db="EMBL/GenBank/DDBJ databases">
        <authorList>
            <consortium name="Pathogen Informatics"/>
        </authorList>
    </citation>
    <scope>NUCLEOTIDE SEQUENCE [LARGE SCALE GENOMIC DNA]</scope>
    <source>
        <strain evidence="13 14">NCTC11429</strain>
    </source>
</reference>
<reference evidence="12 15" key="2">
    <citation type="submission" date="2024-06" db="EMBL/GenBank/DDBJ databases">
        <title>Soil Sphingobacterium thalpophilum.</title>
        <authorList>
            <person name="Yang J."/>
            <person name="Li J."/>
        </authorList>
    </citation>
    <scope>NUCLEOTIDE SEQUENCE [LARGE SCALE GENOMIC DNA]</scope>
    <source>
        <strain evidence="12 15">22g91tb</strain>
    </source>
</reference>
<dbReference type="InterPro" id="IPR005467">
    <property type="entry name" value="His_kinase_dom"/>
</dbReference>
<dbReference type="Proteomes" id="UP000308196">
    <property type="component" value="Chromosome"/>
</dbReference>
<gene>
    <name evidence="13" type="primary">degS_6</name>
    <name evidence="12" type="ORF">ABTW24_05900</name>
    <name evidence="13" type="ORF">NCTC11429_04713</name>
</gene>
<feature type="transmembrane region" description="Helical" evidence="10">
    <location>
        <begin position="503"/>
        <end position="523"/>
    </location>
</feature>
<dbReference type="GO" id="GO:0005886">
    <property type="term" value="C:plasma membrane"/>
    <property type="evidence" value="ECO:0007669"/>
    <property type="project" value="UniProtKB-SubCell"/>
</dbReference>
<evidence type="ECO:0000256" key="9">
    <source>
        <dbReference type="SAM" id="Coils"/>
    </source>
</evidence>
<dbReference type="InterPro" id="IPR050482">
    <property type="entry name" value="Sensor_HK_TwoCompSys"/>
</dbReference>
<keyword evidence="7" id="KW-0902">Two-component regulatory system</keyword>
<evidence type="ECO:0000256" key="1">
    <source>
        <dbReference type="ARBA" id="ARBA00004651"/>
    </source>
</evidence>
<keyword evidence="12" id="KW-0067">ATP-binding</keyword>
<dbReference type="Gene3D" id="1.20.5.1930">
    <property type="match status" value="1"/>
</dbReference>
<evidence type="ECO:0000256" key="4">
    <source>
        <dbReference type="ARBA" id="ARBA00022692"/>
    </source>
</evidence>
<evidence type="ECO:0000256" key="2">
    <source>
        <dbReference type="ARBA" id="ARBA00022475"/>
    </source>
</evidence>
<organism evidence="13 14">
    <name type="scientific">Sphingobacterium thalpophilum</name>
    <dbReference type="NCBI Taxonomy" id="259"/>
    <lineage>
        <taxon>Bacteria</taxon>
        <taxon>Pseudomonadati</taxon>
        <taxon>Bacteroidota</taxon>
        <taxon>Sphingobacteriia</taxon>
        <taxon>Sphingobacteriales</taxon>
        <taxon>Sphingobacteriaceae</taxon>
        <taxon>Sphingobacterium</taxon>
    </lineage>
</organism>
<keyword evidence="6 10" id="KW-1133">Transmembrane helix</keyword>
<dbReference type="EMBL" id="JBEOQB010000002">
    <property type="protein sequence ID" value="MEZ0451122.1"/>
    <property type="molecule type" value="Genomic_DNA"/>
</dbReference>
<keyword evidence="15" id="KW-1185">Reference proteome</keyword>
<sequence length="758" mass="87046">MANPPAIAIGFMGYLYAVFRSIAVCVVSLCCCCLLFGQEQLQELKKSYYNLPLGSKERFILTGKYAQALYFNNEKTLASQLLNDNIQLAKSYPDKQYYAYLNCIAAMNSFNDHAFEKSRFYLEHAKSVLPFIHDNGTRGYVHYCEGWIMTRQNKEDQAVPQFHKALSFLEKAVPTESNMARKLAIYKELTAIYANQRNYEFQEKYTGLLLETAKAGNNVASLFDAYMQAGYLFEEEYRSNKSDRNLLRKAEQHYLDAYSLVRSNRKSLVNPTDIAYVSVNLANLYHEFFPEDDKKALTFAEQALDIAEEAGQNVIAIPAYGILADVALKNGQRDKGKKYLQQALFILEGEPHYDPQLGLSLYSRLAEINVEEGRYEEAFKYQKKYINVFEKAFNSDKLDKTKQLEIKLERELQNQKLMRLRLEGEKKEQQIKLMKALADKQSQLVENLKLNELNRTQQLKVVQLERDKKEQDLQLSRLENEQRMQELDVSKKEIAFKSRMNSIYIWLFVSCLVAVVLLFYAYWQRSRTLRQKEHLHGLEIEKNNQQNEIKNLTAMLAGEEKERTRLARDLHDGLGGLLSGAKLGLSSLSEGPSEASSVKDGISKSIALLDNAVDELRRLAHNLMPDLIIKYGLKEALQDYAARMSHVKCQVECEFLQFESKLTAEQEISLYRIIQELVNNALKHARASNILIQLSSYNERLHLTIEDDGRGFDTNTVDLQHSAGMHNVRSRLSFLHGDMKIRSVVGEGTTIEIEIPMV</sequence>
<dbReference type="GO" id="GO:0005524">
    <property type="term" value="F:ATP binding"/>
    <property type="evidence" value="ECO:0007669"/>
    <property type="project" value="UniProtKB-KW"/>
</dbReference>
<dbReference type="GO" id="GO:0000155">
    <property type="term" value="F:phosphorelay sensor kinase activity"/>
    <property type="evidence" value="ECO:0007669"/>
    <property type="project" value="InterPro"/>
</dbReference>
<evidence type="ECO:0000256" key="6">
    <source>
        <dbReference type="ARBA" id="ARBA00022989"/>
    </source>
</evidence>
<keyword evidence="2" id="KW-1003">Cell membrane</keyword>
<evidence type="ECO:0000313" key="15">
    <source>
        <dbReference type="Proteomes" id="UP001566204"/>
    </source>
</evidence>
<keyword evidence="5" id="KW-0418">Kinase</keyword>
<dbReference type="SUPFAM" id="SSF55874">
    <property type="entry name" value="ATPase domain of HSP90 chaperone/DNA topoisomerase II/histidine kinase"/>
    <property type="match status" value="1"/>
</dbReference>
<feature type="transmembrane region" description="Helical" evidence="10">
    <location>
        <begin position="6"/>
        <end position="36"/>
    </location>
</feature>
<dbReference type="PANTHER" id="PTHR24421:SF37">
    <property type="entry name" value="SENSOR HISTIDINE KINASE NARS"/>
    <property type="match status" value="1"/>
</dbReference>
<name>A0A4U9W2U6_9SPHI</name>
<keyword evidence="8 10" id="KW-0472">Membrane</keyword>
<dbReference type="KEGG" id="stha:NCTC11429_04713"/>
<evidence type="ECO:0000259" key="11">
    <source>
        <dbReference type="PROSITE" id="PS50109"/>
    </source>
</evidence>
<evidence type="ECO:0000313" key="12">
    <source>
        <dbReference type="EMBL" id="MEZ0451122.1"/>
    </source>
</evidence>
<evidence type="ECO:0000256" key="8">
    <source>
        <dbReference type="ARBA" id="ARBA00023136"/>
    </source>
</evidence>
<dbReference type="Gene3D" id="1.25.40.10">
    <property type="entry name" value="Tetratricopeptide repeat domain"/>
    <property type="match status" value="1"/>
</dbReference>
<feature type="domain" description="Histidine kinase" evidence="11">
    <location>
        <begin position="565"/>
        <end position="758"/>
    </location>
</feature>